<dbReference type="SUPFAM" id="SSF56436">
    <property type="entry name" value="C-type lectin-like"/>
    <property type="match status" value="2"/>
</dbReference>
<name>A0ABD3UUT0_SINWO</name>
<dbReference type="Proteomes" id="UP001634394">
    <property type="component" value="Unassembled WGS sequence"/>
</dbReference>
<feature type="domain" description="Ig-like" evidence="10">
    <location>
        <begin position="1144"/>
        <end position="1240"/>
    </location>
</feature>
<gene>
    <name evidence="11" type="ORF">ACJMK2_015813</name>
</gene>
<feature type="region of interest" description="Disordered" evidence="6">
    <location>
        <begin position="821"/>
        <end position="865"/>
    </location>
</feature>
<dbReference type="InterPro" id="IPR053066">
    <property type="entry name" value="ADGR_G7"/>
</dbReference>
<dbReference type="Gene3D" id="1.20.1070.10">
    <property type="entry name" value="Rhodopsin 7-helix transmembrane proteins"/>
    <property type="match status" value="1"/>
</dbReference>
<feature type="domain" description="GAIN-B" evidence="8">
    <location>
        <begin position="1665"/>
        <end position="1817"/>
    </location>
</feature>
<dbReference type="InterPro" id="IPR000832">
    <property type="entry name" value="GPCR_2_secretin-like"/>
</dbReference>
<dbReference type="CDD" id="cd00037">
    <property type="entry name" value="CLECT"/>
    <property type="match status" value="1"/>
</dbReference>
<evidence type="ECO:0000259" key="9">
    <source>
        <dbReference type="PROSITE" id="PS50261"/>
    </source>
</evidence>
<sequence length="2142" mass="239413">MLTTIFLSSFYISRKHIFQAVFLYVASQLSPQNTSGTPFDGNAIPAFSGRPQPTDSVHFRLKGLCRDGWTEGSISITDQSELPICLKINDNSLDWKSAQETCRQDNGFLLKIETPVKILNEDLLEHLDRKGVTSMWTGLHEERQHLVWDSLAPHVVKPLNSITEILSSKRPWHWGFIIPDDTSQVCGMLALNEQTTKSKDTRKRKRRTPDEEGDNANPSSPDHESTGIAESILSNLESSPSQVENFRRQLESSGLGGLQSAQKILPGSGSSVQNTQHGGISRGIGFSPQNIHQKVLRTLTTTPSDSESDISADKITGSVISDMIDKAKEFSQLPEDINRREPTHIDTGSILDKISDVLSSSTNIDTPDDNGLSHPFPLPLPTDGKGEIGRHSETGTTRLDLGRKEVRVVSAVSSTPAPSTRNLLEKLKTLSPLIGRSDDRGTPKQSSTVATVTKSTLYKPTDSKPPTLYISTPNTGINRNPTEPALPSDTKANSDESSDNDKTNRAISPTGNPTNGITSSTIYQMKDMFPSTFKLNHNDSSFNDVLSAPQIRNETLLQQHEYDKSAAKDFVDKNEQPMSNIHGTHTAFISSPTTTDPTTTSTKMRITTTLPSTSDEQSSNEKVMLDAKTDDQTSSEDSNENVNSDMPGVVTKADNSIRDVAGNIKDKTNEIFKTMNDNFFKDNDYKTSSTVSMTQNPHQIEIQKSITEAIVGNSEESRDEINNKPNTAAEGIDDDAKKNTVNVLKEGSIVRDNSFDSAENKTNSEKELIETLKGNKDVEGKLKENGKTVLDNIRDILENKDDKLDDIRDLATDERMSKVGVRHDKGNDDSDNAVKENANSMEKRNDIVIDKVPDNEDSKENIKESEVPVNSKFYVRKKDGENKTEILVNKNTNYTDELDSEEDDIRKNGTDRDSKSYRDIRGGLDGNFGDDIRKEAEMDSDGALDQDSLDLSEEAQLENPFRKQESQDAVAPDQLEPDKDHFDDRDLSEVLQPSSQKVPLRDAMIQRIMKLASCQIKLPSVCFSYQIEVPISASSCEHGWYGHVLLSRCYKIMETKLNLEDASEVCNSLNATIFKGETKFYRDFVLLAVHRTGNFFRGTKFWLESPGCRYFDEQETQDTSCMRTLNFICEKPSLISGKPQEANPNNTPEPRRFSSAQSGNTLKCGLTPFSSELPTLWFKDGSLVSAKMNRSSNVVGGNFEYEGISSTLDDTTSFSLDTVPGAENILKPQESAQGTYWCEVWDTNPLRLRRSQKYLVTYSDVISMYGSLKHASFTPQEVILFNTMNQKTGSLSSIEADLQKIFKDLVPVLQASFSSVVDTSVHIDKINSSGLIEVHAYIRARQNYSLQAESAIFDEVKRQLIAAVNNAHYVSTLPGGTTASVLKTTKLRSTVFCPRTALRKTTDDDTKDDSEEDDNIETAEHGDDSHTIEIVHFPFTRSGQSAFSEEKCDRAGKVPSSQATCVGNFYMGFRWTNITHHTSCTIGVPESDETETKVKDTDEVWETSPYTERLLQMSEIIVSEDNVEEVVKEIANIAEKAIQFAPVDIDHIADMLEKATELDIVTTKTGESVLKTMDKLMENGFEEAEIIANVKSKASNRIIKSLERYAEKVDMGKEKNIRMVTDNVAVDIWNLEPEDSPIIGLACQTVDQLNDVPFKNERISTIYNESEIFEANVDAAIELPKEIFMKRSKDGERLSNRLYMMVFRKNKLFEAAATTQERDIAAFNEKHVAFLDSYIISASIAGQTLTNLKEKVKTIFKPLKNIDDSRKCVFWDFNKNDGKGGWSTEGCHYEGRIQGRDICMCDHLTNFAVLLDFYGQQDPIPAEHALSLSIISVIGLSFSILGLSLTIISYAFFKKLRKGRAQQTLFNLALALLLAMLVFLTGVKQTHNYYGCLVVAVFLHYLILVSFMWMLMSAILQYLTFVKVLGTYITRFTLKTVLPAWGLPLIPVICILCIDYTLYRGGPDYCWMSLPAFYYGFSIPISLIIVVNVVIFCITIISISRRKAGLRSNQSKHKMAVTNLQAAVASFILLGLTWMFGYLAIADARLAFQYIFTILNSMQGFFIFILFVVRKKKVREQWYIVCCKGKEGEKASRTLSASNSIPSIYSNRSSRTERSSSTTSFTNHGYESFYDQPYTRRSSYNC</sequence>
<organism evidence="11 12">
    <name type="scientific">Sinanodonta woodiana</name>
    <name type="common">Chinese pond mussel</name>
    <name type="synonym">Anodonta woodiana</name>
    <dbReference type="NCBI Taxonomy" id="1069815"/>
    <lineage>
        <taxon>Eukaryota</taxon>
        <taxon>Metazoa</taxon>
        <taxon>Spiralia</taxon>
        <taxon>Lophotrochozoa</taxon>
        <taxon>Mollusca</taxon>
        <taxon>Bivalvia</taxon>
        <taxon>Autobranchia</taxon>
        <taxon>Heteroconchia</taxon>
        <taxon>Palaeoheterodonta</taxon>
        <taxon>Unionida</taxon>
        <taxon>Unionoidea</taxon>
        <taxon>Unionidae</taxon>
        <taxon>Unioninae</taxon>
        <taxon>Sinanodonta</taxon>
    </lineage>
</organism>
<protein>
    <submittedName>
        <fullName evidence="11">Uncharacterized protein</fullName>
    </submittedName>
</protein>
<evidence type="ECO:0000256" key="4">
    <source>
        <dbReference type="ARBA" id="ARBA00023136"/>
    </source>
</evidence>
<keyword evidence="12" id="KW-1185">Reference proteome</keyword>
<feature type="region of interest" description="Disordered" evidence="6">
    <location>
        <begin position="382"/>
        <end position="401"/>
    </location>
</feature>
<dbReference type="InterPro" id="IPR000203">
    <property type="entry name" value="GPS"/>
</dbReference>
<dbReference type="InterPro" id="IPR016187">
    <property type="entry name" value="CTDL_fold"/>
</dbReference>
<evidence type="ECO:0000256" key="5">
    <source>
        <dbReference type="ARBA" id="ARBA00023157"/>
    </source>
</evidence>
<feature type="region of interest" description="Disordered" evidence="6">
    <location>
        <begin position="1400"/>
        <end position="1423"/>
    </location>
</feature>
<evidence type="ECO:0000313" key="11">
    <source>
        <dbReference type="EMBL" id="KAL3852133.1"/>
    </source>
</evidence>
<feature type="transmembrane region" description="Helical" evidence="7">
    <location>
        <begin position="2020"/>
        <end position="2041"/>
    </location>
</feature>
<feature type="region of interest" description="Disordered" evidence="6">
    <location>
        <begin position="191"/>
        <end position="287"/>
    </location>
</feature>
<dbReference type="InterPro" id="IPR017981">
    <property type="entry name" value="GPCR_2-like_7TM"/>
</dbReference>
<keyword evidence="4 7" id="KW-0472">Membrane</keyword>
<evidence type="ECO:0000256" key="7">
    <source>
        <dbReference type="SAM" id="Phobius"/>
    </source>
</evidence>
<reference evidence="11 12" key="1">
    <citation type="submission" date="2024-11" db="EMBL/GenBank/DDBJ databases">
        <title>Chromosome-level genome assembly of the freshwater bivalve Anodonta woodiana.</title>
        <authorList>
            <person name="Chen X."/>
        </authorList>
    </citation>
    <scope>NUCLEOTIDE SEQUENCE [LARGE SCALE GENOMIC DNA]</scope>
    <source>
        <strain evidence="11">MN2024</strain>
        <tissue evidence="11">Gills</tissue>
    </source>
</reference>
<dbReference type="InterPro" id="IPR046338">
    <property type="entry name" value="GAIN_dom_sf"/>
</dbReference>
<dbReference type="EMBL" id="JBJQND010000015">
    <property type="protein sequence ID" value="KAL3852133.1"/>
    <property type="molecule type" value="Genomic_DNA"/>
</dbReference>
<feature type="compositionally biased region" description="Basic and acidic residues" evidence="6">
    <location>
        <begin position="841"/>
        <end position="865"/>
    </location>
</feature>
<evidence type="ECO:0000256" key="2">
    <source>
        <dbReference type="ARBA" id="ARBA00022692"/>
    </source>
</evidence>
<dbReference type="Pfam" id="PF00002">
    <property type="entry name" value="7tm_2"/>
    <property type="match status" value="1"/>
</dbReference>
<dbReference type="PANTHER" id="PTHR47767:SF1">
    <property type="entry name" value="ADHESION G PROTEIN-COUPLED RECEPTOR G7"/>
    <property type="match status" value="1"/>
</dbReference>
<dbReference type="GO" id="GO:0016020">
    <property type="term" value="C:membrane"/>
    <property type="evidence" value="ECO:0007669"/>
    <property type="project" value="UniProtKB-SubCell"/>
</dbReference>
<dbReference type="InterPro" id="IPR016186">
    <property type="entry name" value="C-type_lectin-like/link_sf"/>
</dbReference>
<feature type="region of interest" description="Disordered" evidence="6">
    <location>
        <begin position="582"/>
        <end position="650"/>
    </location>
</feature>
<dbReference type="Pfam" id="PF01825">
    <property type="entry name" value="GPS"/>
    <property type="match status" value="1"/>
</dbReference>
<feature type="transmembrane region" description="Helical" evidence="7">
    <location>
        <begin position="1888"/>
        <end position="1916"/>
    </location>
</feature>
<feature type="compositionally biased region" description="Polar residues" evidence="6">
    <location>
        <begin position="610"/>
        <end position="621"/>
    </location>
</feature>
<dbReference type="Gene3D" id="3.10.100.10">
    <property type="entry name" value="Mannose-Binding Protein A, subunit A"/>
    <property type="match status" value="2"/>
</dbReference>
<dbReference type="PRINTS" id="PR00249">
    <property type="entry name" value="GPCRSECRETIN"/>
</dbReference>
<feature type="compositionally biased region" description="Basic and acidic residues" evidence="6">
    <location>
        <begin position="384"/>
        <end position="393"/>
    </location>
</feature>
<keyword evidence="3 7" id="KW-1133">Transmembrane helix</keyword>
<dbReference type="PROSITE" id="PS50835">
    <property type="entry name" value="IG_LIKE"/>
    <property type="match status" value="1"/>
</dbReference>
<dbReference type="InterPro" id="IPR058808">
    <property type="entry name" value="GAIN_ADGRA2/3"/>
</dbReference>
<comment type="caution">
    <text evidence="11">The sequence shown here is derived from an EMBL/GenBank/DDBJ whole genome shotgun (WGS) entry which is preliminary data.</text>
</comment>
<keyword evidence="5" id="KW-1015">Disulfide bond</keyword>
<evidence type="ECO:0000256" key="6">
    <source>
        <dbReference type="SAM" id="MobiDB-lite"/>
    </source>
</evidence>
<dbReference type="Gene3D" id="2.60.220.50">
    <property type="match status" value="1"/>
</dbReference>
<feature type="compositionally biased region" description="Basic and acidic residues" evidence="6">
    <location>
        <begin position="904"/>
        <end position="922"/>
    </location>
</feature>
<feature type="transmembrane region" description="Helical" evidence="7">
    <location>
        <begin position="1826"/>
        <end position="1853"/>
    </location>
</feature>
<dbReference type="CDD" id="cd15040">
    <property type="entry name" value="7tmB2_Adhesion"/>
    <property type="match status" value="1"/>
</dbReference>
<evidence type="ECO:0000259" key="10">
    <source>
        <dbReference type="PROSITE" id="PS50835"/>
    </source>
</evidence>
<dbReference type="PROSITE" id="PS50261">
    <property type="entry name" value="G_PROTEIN_RECEP_F2_4"/>
    <property type="match status" value="1"/>
</dbReference>
<evidence type="ECO:0000259" key="8">
    <source>
        <dbReference type="PROSITE" id="PS50221"/>
    </source>
</evidence>
<comment type="subcellular location">
    <subcellularLocation>
        <location evidence="1">Membrane</location>
        <topology evidence="1">Multi-pass membrane protein</topology>
    </subcellularLocation>
</comment>
<evidence type="ECO:0000256" key="3">
    <source>
        <dbReference type="ARBA" id="ARBA00022989"/>
    </source>
</evidence>
<feature type="transmembrane region" description="Helical" evidence="7">
    <location>
        <begin position="1937"/>
        <end position="1959"/>
    </location>
</feature>
<accession>A0ABD3UUT0</accession>
<evidence type="ECO:0000313" key="12">
    <source>
        <dbReference type="Proteomes" id="UP001634394"/>
    </source>
</evidence>
<feature type="compositionally biased region" description="Polar residues" evidence="6">
    <location>
        <begin position="505"/>
        <end position="518"/>
    </location>
</feature>
<feature type="compositionally biased region" description="Basic and acidic residues" evidence="6">
    <location>
        <begin position="821"/>
        <end position="834"/>
    </location>
</feature>
<feature type="region of interest" description="Disordered" evidence="6">
    <location>
        <begin position="959"/>
        <end position="982"/>
    </location>
</feature>
<feature type="region of interest" description="Disordered" evidence="6">
    <location>
        <begin position="433"/>
        <end position="518"/>
    </location>
</feature>
<feature type="compositionally biased region" description="Polar residues" evidence="6">
    <location>
        <begin position="1142"/>
        <end position="1157"/>
    </location>
</feature>
<feature type="compositionally biased region" description="Polar residues" evidence="6">
    <location>
        <begin position="268"/>
        <end position="278"/>
    </location>
</feature>
<dbReference type="Pfam" id="PF26588">
    <property type="entry name" value="GAIN_ADGRA3"/>
    <property type="match status" value="1"/>
</dbReference>
<feature type="region of interest" description="Disordered" evidence="6">
    <location>
        <begin position="899"/>
        <end position="932"/>
    </location>
</feature>
<feature type="transmembrane region" description="Helical" evidence="7">
    <location>
        <begin position="2047"/>
        <end position="2069"/>
    </location>
</feature>
<dbReference type="PANTHER" id="PTHR47767">
    <property type="entry name" value="ADHESION G PROTEIN-COUPLED RECEPTOR G7"/>
    <property type="match status" value="1"/>
</dbReference>
<feature type="compositionally biased region" description="Acidic residues" evidence="6">
    <location>
        <begin position="1405"/>
        <end position="1417"/>
    </location>
</feature>
<dbReference type="InterPro" id="IPR007110">
    <property type="entry name" value="Ig-like_dom"/>
</dbReference>
<feature type="compositionally biased region" description="Polar residues" evidence="6">
    <location>
        <begin position="469"/>
        <end position="481"/>
    </location>
</feature>
<feature type="transmembrane region" description="Helical" evidence="7">
    <location>
        <begin position="1979"/>
        <end position="1999"/>
    </location>
</feature>
<proteinExistence type="predicted"/>
<evidence type="ECO:0000256" key="1">
    <source>
        <dbReference type="ARBA" id="ARBA00004141"/>
    </source>
</evidence>
<feature type="compositionally biased region" description="Polar residues" evidence="6">
    <location>
        <begin position="232"/>
        <end position="244"/>
    </location>
</feature>
<dbReference type="SUPFAM" id="SSF81321">
    <property type="entry name" value="Family A G protein-coupled receptor-like"/>
    <property type="match status" value="1"/>
</dbReference>
<feature type="domain" description="G-protein coupled receptors family 2 profile 2" evidence="9">
    <location>
        <begin position="1828"/>
        <end position="2071"/>
    </location>
</feature>
<keyword evidence="2 7" id="KW-0812">Transmembrane</keyword>
<feature type="compositionally biased region" description="Low complexity" evidence="6">
    <location>
        <begin position="590"/>
        <end position="609"/>
    </location>
</feature>
<dbReference type="SMART" id="SM00303">
    <property type="entry name" value="GPS"/>
    <property type="match status" value="1"/>
</dbReference>
<dbReference type="PROSITE" id="PS50221">
    <property type="entry name" value="GAIN_B"/>
    <property type="match status" value="1"/>
</dbReference>
<dbReference type="InterPro" id="IPR057244">
    <property type="entry name" value="GAIN_B"/>
</dbReference>
<feature type="region of interest" description="Disordered" evidence="6">
    <location>
        <begin position="1136"/>
        <end position="1157"/>
    </location>
</feature>
<feature type="compositionally biased region" description="Polar residues" evidence="6">
    <location>
        <begin position="443"/>
        <end position="458"/>
    </location>
</feature>
<feature type="transmembrane region" description="Helical" evidence="7">
    <location>
        <begin position="1865"/>
        <end position="1882"/>
    </location>
</feature>